<dbReference type="EMBL" id="CP031165">
    <property type="protein sequence ID" value="AXV08569.1"/>
    <property type="molecule type" value="Genomic_DNA"/>
</dbReference>
<evidence type="ECO:0000256" key="2">
    <source>
        <dbReference type="SAM" id="SignalP"/>
    </source>
</evidence>
<reference evidence="3 4" key="1">
    <citation type="submission" date="2018-09" db="EMBL/GenBank/DDBJ databases">
        <title>Complete genome sequence of Euzebya sp. DY32-46 isolated from seawater of Pacific Ocean.</title>
        <authorList>
            <person name="Xu L."/>
            <person name="Wu Y.-H."/>
            <person name="Xu X.-W."/>
        </authorList>
    </citation>
    <scope>NUCLEOTIDE SEQUENCE [LARGE SCALE GENOMIC DNA]</scope>
    <source>
        <strain evidence="3 4">DY32-46</strain>
    </source>
</reference>
<name>A0A346Y272_9ACTN</name>
<dbReference type="AlphaFoldDB" id="A0A346Y272"/>
<feature type="signal peptide" evidence="2">
    <location>
        <begin position="1"/>
        <end position="18"/>
    </location>
</feature>
<sequence>MFIVLALVVGLGAGLALAGVFGSGGDQDADTPVTTSSTSRDGDPEAAAELPAPDAGIAPDDATDPEQALRGFLAAEASGDWETSYAFLTESVQNTLYPSVALWVNAHADFPRITGYRVDNVDDDGSGTARIDTLTGFEPMIDPVIGLVAARGRSTWTLQEEDGLWRVETTATENRALYPSQDGADAAARQWVDARVDCADTAALEARLVGAPVLASQLCEEDQPDLVELGAVRSLADADGTTALLSEYGPDVYAWARVVPVQSTTPFLLVLGPVGEEWQVVGVLPRT</sequence>
<proteinExistence type="predicted"/>
<organism evidence="3 4">
    <name type="scientific">Euzebya pacifica</name>
    <dbReference type="NCBI Taxonomy" id="1608957"/>
    <lineage>
        <taxon>Bacteria</taxon>
        <taxon>Bacillati</taxon>
        <taxon>Actinomycetota</taxon>
        <taxon>Nitriliruptoria</taxon>
        <taxon>Euzebyales</taxon>
    </lineage>
</organism>
<keyword evidence="2" id="KW-0732">Signal</keyword>
<evidence type="ECO:0000313" key="3">
    <source>
        <dbReference type="EMBL" id="AXV08569.1"/>
    </source>
</evidence>
<evidence type="ECO:0000256" key="1">
    <source>
        <dbReference type="SAM" id="MobiDB-lite"/>
    </source>
</evidence>
<feature type="compositionally biased region" description="Low complexity" evidence="1">
    <location>
        <begin position="45"/>
        <end position="60"/>
    </location>
</feature>
<dbReference type="Proteomes" id="UP000264006">
    <property type="component" value="Chromosome"/>
</dbReference>
<feature type="chain" id="PRO_5038412118" evidence="2">
    <location>
        <begin position="19"/>
        <end position="287"/>
    </location>
</feature>
<feature type="region of interest" description="Disordered" evidence="1">
    <location>
        <begin position="26"/>
        <end position="63"/>
    </location>
</feature>
<protein>
    <submittedName>
        <fullName evidence="3">Uncharacterized protein</fullName>
    </submittedName>
</protein>
<dbReference type="KEGG" id="euz:DVS28_a3897"/>
<gene>
    <name evidence="3" type="ORF">DVS28_a3897</name>
</gene>
<evidence type="ECO:0000313" key="4">
    <source>
        <dbReference type="Proteomes" id="UP000264006"/>
    </source>
</evidence>
<accession>A0A346Y272</accession>
<keyword evidence="4" id="KW-1185">Reference proteome</keyword>